<sequence>MQWGLRAWPTGTGAERAWVGGQWQGQDEEETPEHGPLRRAPSSGPKPDSRDRTRVTAQRPPALLPAQSHGVWGLTAAAPAAEDTARAEQDCWAPPHRRGGGRGEGRGPGGGAGPGARWTVRFTVPRGPGRPSWQRLPGGHPPLWSQTPARRGGSRGGASGVGPTVRNSLPGGPGRPRVLPWGALPGRQQTLH</sequence>
<reference evidence="2 3" key="1">
    <citation type="journal article" date="2020" name="Nature">
        <title>Six reference-quality genomes reveal evolution of bat adaptations.</title>
        <authorList>
            <person name="Jebb D."/>
            <person name="Huang Z."/>
            <person name="Pippel M."/>
            <person name="Hughes G.M."/>
            <person name="Lavrichenko K."/>
            <person name="Devanna P."/>
            <person name="Winkler S."/>
            <person name="Jermiin L.S."/>
            <person name="Skirmuntt E.C."/>
            <person name="Katzourakis A."/>
            <person name="Burkitt-Gray L."/>
            <person name="Ray D.A."/>
            <person name="Sullivan K.A.M."/>
            <person name="Roscito J.G."/>
            <person name="Kirilenko B.M."/>
            <person name="Davalos L.M."/>
            <person name="Corthals A.P."/>
            <person name="Power M.L."/>
            <person name="Jones G."/>
            <person name="Ransome R.D."/>
            <person name="Dechmann D.K.N."/>
            <person name="Locatelli A.G."/>
            <person name="Puechmaille S.J."/>
            <person name="Fedrigo O."/>
            <person name="Jarvis E.D."/>
            <person name="Hiller M."/>
            <person name="Vernes S.C."/>
            <person name="Myers E.W."/>
            <person name="Teeling E.C."/>
        </authorList>
    </citation>
    <scope>NUCLEOTIDE SEQUENCE [LARGE SCALE GENOMIC DNA]</scope>
    <source>
        <strain evidence="2">MPipKuh1</strain>
        <tissue evidence="2">Flight muscle</tissue>
    </source>
</reference>
<evidence type="ECO:0000313" key="2">
    <source>
        <dbReference type="EMBL" id="KAF6346785.1"/>
    </source>
</evidence>
<name>A0A7J7XAU8_PIPKU</name>
<evidence type="ECO:0000256" key="1">
    <source>
        <dbReference type="SAM" id="MobiDB-lite"/>
    </source>
</evidence>
<proteinExistence type="predicted"/>
<feature type="region of interest" description="Disordered" evidence="1">
    <location>
        <begin position="1"/>
        <end position="116"/>
    </location>
</feature>
<comment type="caution">
    <text evidence="2">The sequence shown here is derived from an EMBL/GenBank/DDBJ whole genome shotgun (WGS) entry which is preliminary data.</text>
</comment>
<accession>A0A7J7XAU8</accession>
<keyword evidence="3" id="KW-1185">Reference proteome</keyword>
<protein>
    <submittedName>
        <fullName evidence="2">Uncharacterized protein</fullName>
    </submittedName>
</protein>
<gene>
    <name evidence="2" type="ORF">mPipKuh1_010569</name>
</gene>
<organism evidence="2 3">
    <name type="scientific">Pipistrellus kuhlii</name>
    <name type="common">Kuhl's pipistrelle</name>
    <dbReference type="NCBI Taxonomy" id="59472"/>
    <lineage>
        <taxon>Eukaryota</taxon>
        <taxon>Metazoa</taxon>
        <taxon>Chordata</taxon>
        <taxon>Craniata</taxon>
        <taxon>Vertebrata</taxon>
        <taxon>Euteleostomi</taxon>
        <taxon>Mammalia</taxon>
        <taxon>Eutheria</taxon>
        <taxon>Laurasiatheria</taxon>
        <taxon>Chiroptera</taxon>
        <taxon>Yangochiroptera</taxon>
        <taxon>Vespertilionidae</taxon>
        <taxon>Pipistrellus</taxon>
    </lineage>
</organism>
<dbReference type="EMBL" id="JACAGB010000008">
    <property type="protein sequence ID" value="KAF6346785.1"/>
    <property type="molecule type" value="Genomic_DNA"/>
</dbReference>
<dbReference type="Proteomes" id="UP000558488">
    <property type="component" value="Unassembled WGS sequence"/>
</dbReference>
<feature type="region of interest" description="Disordered" evidence="1">
    <location>
        <begin position="129"/>
        <end position="192"/>
    </location>
</feature>
<evidence type="ECO:0000313" key="3">
    <source>
        <dbReference type="Proteomes" id="UP000558488"/>
    </source>
</evidence>
<dbReference type="AlphaFoldDB" id="A0A7J7XAU8"/>